<reference evidence="2 3" key="1">
    <citation type="journal article" date="2009" name="Stand. Genomic Sci.">
        <title>Complete genome sequence of Beutenbergia cavernae type strain (HKI 0122).</title>
        <authorList>
            <person name="Land M."/>
            <person name="Pukall R."/>
            <person name="Abt B."/>
            <person name="Goker M."/>
            <person name="Rohde M."/>
            <person name="Glavina Del Rio T."/>
            <person name="Tice H."/>
            <person name="Copeland A."/>
            <person name="Cheng J.F."/>
            <person name="Lucas S."/>
            <person name="Chen F."/>
            <person name="Nolan M."/>
            <person name="Bruce D."/>
            <person name="Goodwin L."/>
            <person name="Pitluck S."/>
            <person name="Ivanova N."/>
            <person name="Mavromatis K."/>
            <person name="Ovchinnikova G."/>
            <person name="Pati A."/>
            <person name="Chen A."/>
            <person name="Palaniappan K."/>
            <person name="Hauser L."/>
            <person name="Chang Y.J."/>
            <person name="Jefferies C.C."/>
            <person name="Saunders E."/>
            <person name="Brettin T."/>
            <person name="Detter J.C."/>
            <person name="Han C."/>
            <person name="Chain P."/>
            <person name="Bristow J."/>
            <person name="Eisen J.A."/>
            <person name="Markowitz V."/>
            <person name="Hugenholtz P."/>
            <person name="Kyrpides N.C."/>
            <person name="Klenk H.P."/>
            <person name="Lapidus A."/>
        </authorList>
    </citation>
    <scope>NUCLEOTIDE SEQUENCE [LARGE SCALE GENOMIC DNA]</scope>
    <source>
        <strain evidence="3">ATCC BAA-8 / DSM 12333 / NBRC 16432</strain>
    </source>
</reference>
<feature type="transmembrane region" description="Helical" evidence="1">
    <location>
        <begin position="110"/>
        <end position="139"/>
    </location>
</feature>
<dbReference type="KEGG" id="bcv:Bcav_0362"/>
<keyword evidence="1" id="KW-1133">Transmembrane helix</keyword>
<dbReference type="EMBL" id="CP001618">
    <property type="protein sequence ID" value="ACQ78626.1"/>
    <property type="molecule type" value="Genomic_DNA"/>
</dbReference>
<protein>
    <recommendedName>
        <fullName evidence="4">ABC transporter permease</fullName>
    </recommendedName>
</protein>
<organism evidence="2 3">
    <name type="scientific">Beutenbergia cavernae (strain ATCC BAA-8 / DSM 12333 / CCUG 43141 / JCM 11478 / NBRC 16432 / NCIMB 13614 / HKI 0122)</name>
    <dbReference type="NCBI Taxonomy" id="471853"/>
    <lineage>
        <taxon>Bacteria</taxon>
        <taxon>Bacillati</taxon>
        <taxon>Actinomycetota</taxon>
        <taxon>Actinomycetes</taxon>
        <taxon>Micrococcales</taxon>
        <taxon>Beutenbergiaceae</taxon>
        <taxon>Beutenbergia</taxon>
    </lineage>
</organism>
<dbReference type="STRING" id="471853.Bcav_0362"/>
<dbReference type="PANTHER" id="PTHR37305">
    <property type="entry name" value="INTEGRAL MEMBRANE PROTEIN-RELATED"/>
    <property type="match status" value="1"/>
</dbReference>
<feature type="transmembrane region" description="Helical" evidence="1">
    <location>
        <begin position="17"/>
        <end position="37"/>
    </location>
</feature>
<accession>C5BWG8</accession>
<dbReference type="PANTHER" id="PTHR37305:SF1">
    <property type="entry name" value="MEMBRANE PROTEIN"/>
    <property type="match status" value="1"/>
</dbReference>
<gene>
    <name evidence="2" type="ordered locus">Bcav_0362</name>
</gene>
<feature type="transmembrane region" description="Helical" evidence="1">
    <location>
        <begin position="68"/>
        <end position="89"/>
    </location>
</feature>
<dbReference type="AlphaFoldDB" id="C5BWG8"/>
<evidence type="ECO:0008006" key="4">
    <source>
        <dbReference type="Google" id="ProtNLM"/>
    </source>
</evidence>
<dbReference type="GO" id="GO:0005886">
    <property type="term" value="C:plasma membrane"/>
    <property type="evidence" value="ECO:0007669"/>
    <property type="project" value="UniProtKB-SubCell"/>
</dbReference>
<feature type="transmembrane region" description="Helical" evidence="1">
    <location>
        <begin position="159"/>
        <end position="182"/>
    </location>
</feature>
<sequence length="261" mass="26694">MSAAFGSEVVKLRQRTYWFALAAMLAFMAIAMVISVGDPGEVASDRGPAGLVLARQDLEAADGLARSLGNAVTFVGVVALAIVALNVGGEYGHGTIRNLLVRQPNRARLLLGKSAALLTFSAAAAVLVALVGIGVAQILARDLDTAAWWSAQGRAASAAGVLAFAVATCGWAALGILFGFVLRSAPAAIGVGIGYALPVEILFGTMFPVAARWLPAQTFQALARGGTPDVDVALAAAGSVAWAVVAVLVALVVFRRRDVEA</sequence>
<dbReference type="GO" id="GO:0140359">
    <property type="term" value="F:ABC-type transporter activity"/>
    <property type="evidence" value="ECO:0007669"/>
    <property type="project" value="InterPro"/>
</dbReference>
<keyword evidence="1" id="KW-0472">Membrane</keyword>
<evidence type="ECO:0000313" key="3">
    <source>
        <dbReference type="Proteomes" id="UP000007962"/>
    </source>
</evidence>
<evidence type="ECO:0000313" key="2">
    <source>
        <dbReference type="EMBL" id="ACQ78626.1"/>
    </source>
</evidence>
<dbReference type="RefSeq" id="WP_012725406.1">
    <property type="nucleotide sequence ID" value="NC_012669.1"/>
</dbReference>
<dbReference type="HOGENOM" id="CLU_092425_0_0_11"/>
<feature type="transmembrane region" description="Helical" evidence="1">
    <location>
        <begin position="194"/>
        <end position="214"/>
    </location>
</feature>
<dbReference type="Pfam" id="PF12730">
    <property type="entry name" value="ABC2_membrane_4"/>
    <property type="match status" value="1"/>
</dbReference>
<dbReference type="OrthoDB" id="5192880at2"/>
<keyword evidence="1" id="KW-0812">Transmembrane</keyword>
<feature type="transmembrane region" description="Helical" evidence="1">
    <location>
        <begin position="234"/>
        <end position="254"/>
    </location>
</feature>
<keyword evidence="3" id="KW-1185">Reference proteome</keyword>
<evidence type="ECO:0000256" key="1">
    <source>
        <dbReference type="SAM" id="Phobius"/>
    </source>
</evidence>
<name>C5BWG8_BEUC1</name>
<proteinExistence type="predicted"/>
<dbReference type="Proteomes" id="UP000007962">
    <property type="component" value="Chromosome"/>
</dbReference>
<dbReference type="eggNOG" id="COG1277">
    <property type="taxonomic scope" value="Bacteria"/>
</dbReference>